<dbReference type="Pfam" id="PF01968">
    <property type="entry name" value="Hydantoinase_A"/>
    <property type="match status" value="1"/>
</dbReference>
<reference evidence="2 3" key="1">
    <citation type="submission" date="2015-06" db="EMBL/GenBank/DDBJ databases">
        <title>New insights into the roles of widespread benthic archaea in carbon and nitrogen cycling.</title>
        <authorList>
            <person name="Lazar C.S."/>
            <person name="Baker B.J."/>
            <person name="Seitz K.W."/>
            <person name="Hyde A.S."/>
            <person name="Dick G.J."/>
            <person name="Hinrichs K.-U."/>
            <person name="Teske A.P."/>
        </authorList>
    </citation>
    <scope>NUCLEOTIDE SEQUENCE [LARGE SCALE GENOMIC DNA]</scope>
    <source>
        <strain evidence="2">SG8-32-1</strain>
    </source>
</reference>
<gene>
    <name evidence="2" type="ORF">AC477_05210</name>
</gene>
<dbReference type="AlphaFoldDB" id="A0A0M0BNH7"/>
<dbReference type="EMBL" id="LFWU01000133">
    <property type="protein sequence ID" value="KON30137.1"/>
    <property type="molecule type" value="Genomic_DNA"/>
</dbReference>
<dbReference type="GO" id="GO:0016787">
    <property type="term" value="F:hydrolase activity"/>
    <property type="evidence" value="ECO:0007669"/>
    <property type="project" value="InterPro"/>
</dbReference>
<evidence type="ECO:0000259" key="1">
    <source>
        <dbReference type="Pfam" id="PF01968"/>
    </source>
</evidence>
<dbReference type="Gene3D" id="3.30.420.40">
    <property type="match status" value="1"/>
</dbReference>
<feature type="domain" description="Hydantoinase A/oxoprolinase" evidence="1">
    <location>
        <begin position="66"/>
        <end position="330"/>
    </location>
</feature>
<proteinExistence type="predicted"/>
<evidence type="ECO:0000313" key="3">
    <source>
        <dbReference type="Proteomes" id="UP000037237"/>
    </source>
</evidence>
<dbReference type="SUPFAM" id="SSF53067">
    <property type="entry name" value="Actin-like ATPase domain"/>
    <property type="match status" value="1"/>
</dbReference>
<accession>A0A0M0BNH7</accession>
<dbReference type="Proteomes" id="UP000037237">
    <property type="component" value="Unassembled WGS sequence"/>
</dbReference>
<dbReference type="InterPro" id="IPR002756">
    <property type="entry name" value="MfnF"/>
</dbReference>
<comment type="caution">
    <text evidence="2">The sequence shown here is derived from an EMBL/GenBank/DDBJ whole genome shotgun (WGS) entry which is preliminary data.</text>
</comment>
<dbReference type="InterPro" id="IPR043129">
    <property type="entry name" value="ATPase_NBD"/>
</dbReference>
<protein>
    <recommendedName>
        <fullName evidence="1">Hydantoinase A/oxoprolinase domain-containing protein</fullName>
    </recommendedName>
</protein>
<dbReference type="InterPro" id="IPR002821">
    <property type="entry name" value="Hydantoinase_A"/>
</dbReference>
<dbReference type="NCBIfam" id="TIGR03123">
    <property type="entry name" value="one_C_unchar_1"/>
    <property type="match status" value="1"/>
</dbReference>
<dbReference type="Gene3D" id="3.30.420.190">
    <property type="entry name" value="conserved archaeal protein q6m145"/>
    <property type="match status" value="1"/>
</dbReference>
<name>A0A0M0BNH7_9ARCH</name>
<organism evidence="2 3">
    <name type="scientific">miscellaneous Crenarchaeota group-1 archaeon SG8-32-1</name>
    <dbReference type="NCBI Taxonomy" id="1685124"/>
    <lineage>
        <taxon>Archaea</taxon>
        <taxon>Candidatus Bathyarchaeota</taxon>
        <taxon>MCG-1</taxon>
    </lineage>
</organism>
<evidence type="ECO:0000313" key="2">
    <source>
        <dbReference type="EMBL" id="KON30137.1"/>
    </source>
</evidence>
<sequence>MVNVLGLDIGGANIKATFIKTQDGFIKEHKTIIEYFPIWKKEKKQLEKVLNKLKKDLSKTDELNGVGVTITAELSDSYFTKKEGICHILDSVKNVFGVFPIFVIDVEANLLSVNEALEVPLMVASANWAATGWMVSQLIKNCIVIDVGSTTASIIPIIDGKIRAEGRTDLEKLQNGELVYSGALRTNVATIVDCIPVRGTMAYVSSELFAQSGDIHLILGNIREEDYIVETCDGRGKNIRECMARLARVVCADIDMLSEHEISDMAKFVYNKQVKQIEKGLKQVSERIKPLIQEKLNVVVTGMGRNFLAKKAAEIAGFKRVIDLKECLGFEATIGSPSFGVALLVASFLEGKNVKC</sequence>